<dbReference type="RefSeq" id="WP_283217445.1">
    <property type="nucleotide sequence ID" value="NZ_LGFD01000010.1"/>
</dbReference>
<sequence>MKTKGYAVGKNIIVKLIAGKITISEGFKIAQGIEKGDILIMEIKEVIKAKDLKGMD</sequence>
<comment type="caution">
    <text evidence="1">The sequence shown here is derived from an EMBL/GenBank/DDBJ whole genome shotgun (WGS) entry which is preliminary data.</text>
</comment>
<gene>
    <name evidence="1" type="ORF">XD54_0743</name>
</gene>
<dbReference type="Proteomes" id="UP000053911">
    <property type="component" value="Unassembled WGS sequence"/>
</dbReference>
<protein>
    <submittedName>
        <fullName evidence="1">Uncharacterized protein</fullName>
    </submittedName>
</protein>
<proteinExistence type="predicted"/>
<name>A0A101EMB1_9EURY</name>
<dbReference type="EMBL" id="LGFD01000010">
    <property type="protein sequence ID" value="KUK18016.1"/>
    <property type="molecule type" value="Genomic_DNA"/>
</dbReference>
<evidence type="ECO:0000313" key="1">
    <source>
        <dbReference type="EMBL" id="KUK18016.1"/>
    </source>
</evidence>
<dbReference type="AlphaFoldDB" id="A0A101EMB1"/>
<accession>A0A101EMB1</accession>
<evidence type="ECO:0000313" key="2">
    <source>
        <dbReference type="Proteomes" id="UP000053911"/>
    </source>
</evidence>
<dbReference type="PATRIC" id="fig|172049.5.peg.1515"/>
<organism evidence="1 2">
    <name type="scientific">Thermococcus sibiricus</name>
    <dbReference type="NCBI Taxonomy" id="172049"/>
    <lineage>
        <taxon>Archaea</taxon>
        <taxon>Methanobacteriati</taxon>
        <taxon>Methanobacteriota</taxon>
        <taxon>Thermococci</taxon>
        <taxon>Thermococcales</taxon>
        <taxon>Thermococcaceae</taxon>
        <taxon>Thermococcus</taxon>
    </lineage>
</organism>
<reference evidence="2" key="1">
    <citation type="journal article" date="2015" name="MBio">
        <title>Genome-Resolved Metagenomic Analysis Reveals Roles for Candidate Phyla and Other Microbial Community Members in Biogeochemical Transformations in Oil Reservoirs.</title>
        <authorList>
            <person name="Hu P."/>
            <person name="Tom L."/>
            <person name="Singh A."/>
            <person name="Thomas B.C."/>
            <person name="Baker B.J."/>
            <person name="Piceno Y.M."/>
            <person name="Andersen G.L."/>
            <person name="Banfield J.F."/>
        </authorList>
    </citation>
    <scope>NUCLEOTIDE SEQUENCE [LARGE SCALE GENOMIC DNA]</scope>
</reference>